<feature type="domain" description="OmpR/PhoB-type" evidence="3">
    <location>
        <begin position="4"/>
        <end position="103"/>
    </location>
</feature>
<reference evidence="4 5" key="1">
    <citation type="submission" date="2016-11" db="EMBL/GenBank/DDBJ databases">
        <authorList>
            <person name="Jaros S."/>
            <person name="Januszkiewicz K."/>
            <person name="Wedrychowicz H."/>
        </authorList>
    </citation>
    <scope>NUCLEOTIDE SEQUENCE [LARGE SCALE GENOMIC DNA]</scope>
    <source>
        <strain evidence="4 5">DSM 17137</strain>
    </source>
</reference>
<evidence type="ECO:0000259" key="3">
    <source>
        <dbReference type="PROSITE" id="PS51755"/>
    </source>
</evidence>
<name>A0A1M5FTJ0_9HYPH</name>
<evidence type="ECO:0000313" key="4">
    <source>
        <dbReference type="EMBL" id="SHF94786.1"/>
    </source>
</evidence>
<dbReference type="Gene3D" id="1.10.10.10">
    <property type="entry name" value="Winged helix-like DNA-binding domain superfamily/Winged helix DNA-binding domain"/>
    <property type="match status" value="1"/>
</dbReference>
<dbReference type="GO" id="GO:0000160">
    <property type="term" value="P:phosphorelay signal transduction system"/>
    <property type="evidence" value="ECO:0007669"/>
    <property type="project" value="InterPro"/>
</dbReference>
<gene>
    <name evidence="4" type="ORF">SAMN02745223_03972</name>
</gene>
<dbReference type="InterPro" id="IPR036388">
    <property type="entry name" value="WH-like_DNA-bd_sf"/>
</dbReference>
<feature type="DNA-binding region" description="OmpR/PhoB-type" evidence="2">
    <location>
        <begin position="4"/>
        <end position="103"/>
    </location>
</feature>
<dbReference type="SUPFAM" id="SSF46894">
    <property type="entry name" value="C-terminal effector domain of the bipartite response regulators"/>
    <property type="match status" value="1"/>
</dbReference>
<dbReference type="PROSITE" id="PS51755">
    <property type="entry name" value="OMPR_PHOB"/>
    <property type="match status" value="1"/>
</dbReference>
<dbReference type="Proteomes" id="UP000184533">
    <property type="component" value="Unassembled WGS sequence"/>
</dbReference>
<evidence type="ECO:0000256" key="2">
    <source>
        <dbReference type="PROSITE-ProRule" id="PRU01091"/>
    </source>
</evidence>
<dbReference type="GO" id="GO:0006355">
    <property type="term" value="P:regulation of DNA-templated transcription"/>
    <property type="evidence" value="ECO:0007669"/>
    <property type="project" value="InterPro"/>
</dbReference>
<protein>
    <submittedName>
        <fullName evidence="4">Transcriptional regulatory protein, C terminal</fullName>
    </submittedName>
</protein>
<dbReference type="GO" id="GO:0003677">
    <property type="term" value="F:DNA binding"/>
    <property type="evidence" value="ECO:0007669"/>
    <property type="project" value="UniProtKB-UniRule"/>
</dbReference>
<dbReference type="InterPro" id="IPR001867">
    <property type="entry name" value="OmpR/PhoB-type_DNA-bd"/>
</dbReference>
<accession>A0A1M5FTJ0</accession>
<dbReference type="InterPro" id="IPR011990">
    <property type="entry name" value="TPR-like_helical_dom_sf"/>
</dbReference>
<evidence type="ECO:0000313" key="5">
    <source>
        <dbReference type="Proteomes" id="UP000184533"/>
    </source>
</evidence>
<sequence length="534" mass="57751">MGKTESVFFADLILDETCLFARRGDTTIQFTRNERALLLALSRNPHRLMSRSDLIEKIASLDADTADRNIDFLVNRLRAKLGDSAKSPRYIATQYGEGYVWIAEPSAVPIGASPQSGPVDAWLAIVPASVGQRDRIDARALSLLTHLRDGIAAGMSPAQKIVIADDWRSAASIGLRYVLQVSFQTINDRPACAATLREMPSKHIVRAFRLNLADSASFVSEATRVSRGTIKELHDALSDASAGLGTPSDQPLDIRLRKASTLLSSSNPAWLEKGQELSAARADNPSDPDIALQWCLHLFARLVLANPFTGLGSEERDEIEDEIEATVLDCLPAVQSNPLLMLAAAKLLYFVDRGHLDLADDLAERAFARTADFAAALPVMGQLRQARGNFNEAVILFDRGIEMADPDSEFLQHMRVLKCIALLAKGDRNALDAASTFTGDMRYGPPELVVMMGMAMTAADQPLPEAVVKTLTAVGPVGVRNALEYVYFASARHFIAQGARANVMRGLVDHAMRLHGPAAIPPIVPAGTGIVAAP</sequence>
<dbReference type="SMART" id="SM00862">
    <property type="entry name" value="Trans_reg_C"/>
    <property type="match status" value="1"/>
</dbReference>
<dbReference type="InterPro" id="IPR016032">
    <property type="entry name" value="Sig_transdc_resp-reg_C-effctor"/>
</dbReference>
<evidence type="ECO:0000256" key="1">
    <source>
        <dbReference type="ARBA" id="ARBA00023125"/>
    </source>
</evidence>
<organism evidence="4 5">
    <name type="scientific">Devosia limi DSM 17137</name>
    <dbReference type="NCBI Taxonomy" id="1121477"/>
    <lineage>
        <taxon>Bacteria</taxon>
        <taxon>Pseudomonadati</taxon>
        <taxon>Pseudomonadota</taxon>
        <taxon>Alphaproteobacteria</taxon>
        <taxon>Hyphomicrobiales</taxon>
        <taxon>Devosiaceae</taxon>
        <taxon>Devosia</taxon>
    </lineage>
</organism>
<dbReference type="Pfam" id="PF00486">
    <property type="entry name" value="Trans_reg_C"/>
    <property type="match status" value="1"/>
</dbReference>
<dbReference type="CDD" id="cd00383">
    <property type="entry name" value="trans_reg_C"/>
    <property type="match status" value="1"/>
</dbReference>
<dbReference type="SUPFAM" id="SSF48452">
    <property type="entry name" value="TPR-like"/>
    <property type="match status" value="1"/>
</dbReference>
<proteinExistence type="predicted"/>
<dbReference type="AlphaFoldDB" id="A0A1M5FTJ0"/>
<keyword evidence="1 2" id="KW-0238">DNA-binding</keyword>
<dbReference type="EMBL" id="FQVC01000018">
    <property type="protein sequence ID" value="SHF94786.1"/>
    <property type="molecule type" value="Genomic_DNA"/>
</dbReference>